<organism evidence="1 2">
    <name type="scientific">Gossypium arboreum</name>
    <name type="common">Tree cotton</name>
    <name type="synonym">Gossypium nanking</name>
    <dbReference type="NCBI Taxonomy" id="29729"/>
    <lineage>
        <taxon>Eukaryota</taxon>
        <taxon>Viridiplantae</taxon>
        <taxon>Streptophyta</taxon>
        <taxon>Embryophyta</taxon>
        <taxon>Tracheophyta</taxon>
        <taxon>Spermatophyta</taxon>
        <taxon>Magnoliopsida</taxon>
        <taxon>eudicotyledons</taxon>
        <taxon>Gunneridae</taxon>
        <taxon>Pentapetalae</taxon>
        <taxon>rosids</taxon>
        <taxon>malvids</taxon>
        <taxon>Malvales</taxon>
        <taxon>Malvaceae</taxon>
        <taxon>Malvoideae</taxon>
        <taxon>Gossypium</taxon>
    </lineage>
</organism>
<keyword evidence="2" id="KW-1185">Reference proteome</keyword>
<evidence type="ECO:0000313" key="2">
    <source>
        <dbReference type="Proteomes" id="UP000032142"/>
    </source>
</evidence>
<reference evidence="2" key="1">
    <citation type="submission" date="2014-09" db="EMBL/GenBank/DDBJ databases">
        <authorList>
            <person name="Mudge J."/>
            <person name="Ramaraj T."/>
            <person name="Lindquist I.E."/>
            <person name="Bharti A.K."/>
            <person name="Sundararajan A."/>
            <person name="Cameron C.T."/>
            <person name="Woodward J.E."/>
            <person name="May G.D."/>
            <person name="Brubaker C."/>
            <person name="Broadhvest J."/>
            <person name="Wilkins T.A."/>
        </authorList>
    </citation>
    <scope>NUCLEOTIDE SEQUENCE</scope>
    <source>
        <strain evidence="2">cv. AKA8401</strain>
    </source>
</reference>
<proteinExistence type="predicted"/>
<sequence>MDLFCPHECVAGYVNQVRQLHGYGHGLGYDRVSYIKCPYGLGHGRVIWPCEPHGLPTWACDSCI</sequence>
<dbReference type="Proteomes" id="UP000032142">
    <property type="component" value="Unassembled WGS sequence"/>
</dbReference>
<comment type="caution">
    <text evidence="1">The sequence shown here is derived from an EMBL/GenBank/DDBJ whole genome shotgun (WGS) entry which is preliminary data.</text>
</comment>
<protein>
    <submittedName>
        <fullName evidence="1">Uncharacterized protein</fullName>
    </submittedName>
</protein>
<evidence type="ECO:0000313" key="1">
    <source>
        <dbReference type="EMBL" id="KHG04859.1"/>
    </source>
</evidence>
<dbReference type="AlphaFoldDB" id="A0A0B0MZE5"/>
<gene>
    <name evidence="1" type="ORF">F383_30092</name>
</gene>
<name>A0A0B0MZE5_GOSAR</name>
<dbReference type="EMBL" id="JRRC01419650">
    <property type="protein sequence ID" value="KHG04859.1"/>
    <property type="molecule type" value="Genomic_DNA"/>
</dbReference>
<accession>A0A0B0MZE5</accession>